<evidence type="ECO:0008006" key="5">
    <source>
        <dbReference type="Google" id="ProtNLM"/>
    </source>
</evidence>
<keyword evidence="4" id="KW-1185">Reference proteome</keyword>
<reference evidence="1" key="2">
    <citation type="submission" date="2015-04" db="EMBL/GenBank/DDBJ databases">
        <title>Genome sequence of Mycobacterium arupense strain GUC1.</title>
        <authorList>
            <person name="Greninger A.L."/>
            <person name="Cunningham G."/>
            <person name="Chiu C.Y."/>
            <person name="Miller S."/>
        </authorList>
    </citation>
    <scope>NUCLEOTIDE SEQUENCE</scope>
    <source>
        <strain evidence="1">GUC1</strain>
    </source>
</reference>
<dbReference type="InterPro" id="IPR011335">
    <property type="entry name" value="Restrct_endonuc-II-like"/>
</dbReference>
<evidence type="ECO:0000313" key="4">
    <source>
        <dbReference type="Proteomes" id="UP000192327"/>
    </source>
</evidence>
<dbReference type="PATRIC" id="fig|342002.3.peg.2678"/>
<dbReference type="RefSeq" id="WP_046191337.1">
    <property type="nucleotide sequence ID" value="NZ_JACKUJ010000001.1"/>
</dbReference>
<evidence type="ECO:0000313" key="1">
    <source>
        <dbReference type="EMBL" id="KKB97283.1"/>
    </source>
</evidence>
<protein>
    <recommendedName>
        <fullName evidence="5">DUF559 domain-containing protein</fullName>
    </recommendedName>
</protein>
<dbReference type="EMBL" id="LASW01000156">
    <property type="protein sequence ID" value="KKB97283.1"/>
    <property type="molecule type" value="Genomic_DNA"/>
</dbReference>
<organism evidence="1 3">
    <name type="scientific">Mycolicibacter arupensis</name>
    <dbReference type="NCBI Taxonomy" id="342002"/>
    <lineage>
        <taxon>Bacteria</taxon>
        <taxon>Bacillati</taxon>
        <taxon>Actinomycetota</taxon>
        <taxon>Actinomycetes</taxon>
        <taxon>Mycobacteriales</taxon>
        <taxon>Mycobacteriaceae</taxon>
        <taxon>Mycolicibacter</taxon>
    </lineage>
</organism>
<evidence type="ECO:0000313" key="2">
    <source>
        <dbReference type="EMBL" id="OQZ94600.1"/>
    </source>
</evidence>
<dbReference type="EMBL" id="MVHH01000040">
    <property type="protein sequence ID" value="OQZ94600.1"/>
    <property type="molecule type" value="Genomic_DNA"/>
</dbReference>
<gene>
    <name evidence="2" type="ORF">BST15_15955</name>
    <name evidence="1" type="ORF">WR43_19855</name>
</gene>
<dbReference type="STRING" id="342002.BST15_15955"/>
<evidence type="ECO:0000313" key="3">
    <source>
        <dbReference type="Proteomes" id="UP000034416"/>
    </source>
</evidence>
<reference evidence="2 4" key="3">
    <citation type="submission" date="2016-12" db="EMBL/GenBank/DDBJ databases">
        <title>The new phylogeny of genus Mycobacterium.</title>
        <authorList>
            <person name="Tortoli E."/>
            <person name="Trovato A."/>
            <person name="Cirillo D.M."/>
        </authorList>
    </citation>
    <scope>NUCLEOTIDE SEQUENCE [LARGE SCALE GENOMIC DNA]</scope>
    <source>
        <strain evidence="2 4">DSM 44942</strain>
    </source>
</reference>
<comment type="caution">
    <text evidence="1">The sequence shown here is derived from an EMBL/GenBank/DDBJ whole genome shotgun (WGS) entry which is preliminary data.</text>
</comment>
<dbReference type="AlphaFoldDB" id="A0A0F5MR49"/>
<accession>A0A0F5MR49</accession>
<name>A0A0F5MR49_9MYCO</name>
<dbReference type="Proteomes" id="UP000192327">
    <property type="component" value="Unassembled WGS sequence"/>
</dbReference>
<dbReference type="OrthoDB" id="5181611at2"/>
<proteinExistence type="predicted"/>
<reference evidence="3" key="1">
    <citation type="submission" date="2015-04" db="EMBL/GenBank/DDBJ databases">
        <title>Genome sequence of Mycobacterium arupense GUC1.</title>
        <authorList>
            <person name="Greninger A.L."/>
            <person name="Cunningham G."/>
            <person name="Chiu C.Y."/>
            <person name="Miller S."/>
        </authorList>
    </citation>
    <scope>NUCLEOTIDE SEQUENCE [LARGE SCALE GENOMIC DNA]</scope>
    <source>
        <strain evidence="3">GUC1</strain>
    </source>
</reference>
<sequence length="279" mass="30966">MADPFIGSEALEAGLVTPGRLITGHARVFRDVYLHRDIEVTAVDRARAGWLWSKRQGVVAGFSASALHGSEWVGADRPAELIHGNRHRVPGLLIRGDALRRDEIQEIGGVPVTTPARTAVDLACWYRTVEAVAGLDALARAAEFTDVDVQRIVERCGGRRGIVRARESLGLVDAGAESPKESWLRVILIRAGLPPPVTQIPVYDSYWRPFAVLDMGWLEAKVAAEYDGGTHRTDPIRWRRDAKRHERLQRCGWIVVRVLAGDREGDVIRRVRSALARRA</sequence>
<dbReference type="Proteomes" id="UP000034416">
    <property type="component" value="Unassembled WGS sequence"/>
</dbReference>
<dbReference type="SUPFAM" id="SSF52980">
    <property type="entry name" value="Restriction endonuclease-like"/>
    <property type="match status" value="1"/>
</dbReference>